<evidence type="ECO:0000313" key="1">
    <source>
        <dbReference type="EMBL" id="XDO96208.1"/>
    </source>
</evidence>
<accession>A0AB39KRC0</accession>
<protein>
    <recommendedName>
        <fullName evidence="2">HEAT repeat domain-containing protein</fullName>
    </recommendedName>
</protein>
<evidence type="ECO:0008006" key="2">
    <source>
        <dbReference type="Google" id="ProtNLM"/>
    </source>
</evidence>
<dbReference type="RefSeq" id="WP_369059062.1">
    <property type="nucleotide sequence ID" value="NZ_CP158375.1"/>
</dbReference>
<name>A0AB39KRC0_9CAUL</name>
<organism evidence="1">
    <name type="scientific">Caulobacter sp. 73W</name>
    <dbReference type="NCBI Taxonomy" id="3161137"/>
    <lineage>
        <taxon>Bacteria</taxon>
        <taxon>Pseudomonadati</taxon>
        <taxon>Pseudomonadota</taxon>
        <taxon>Alphaproteobacteria</taxon>
        <taxon>Caulobacterales</taxon>
        <taxon>Caulobacteraceae</taxon>
        <taxon>Caulobacter</taxon>
    </lineage>
</organism>
<reference evidence="1" key="1">
    <citation type="submission" date="2024-06" db="EMBL/GenBank/DDBJ databases">
        <title>Caulobacter inopinatus, sp. nov.</title>
        <authorList>
            <person name="Donachie S.P."/>
        </authorList>
    </citation>
    <scope>NUCLEOTIDE SEQUENCE</scope>
    <source>
        <strain evidence="1">73W</strain>
    </source>
</reference>
<sequence length="698" mass="76231">MPLRLVATTRPETWRAMQTELLNHSDRLFPETGPDGNVPGYFALTALTDTDAAKLREAYGLPLKGRSDERLLTPSLIRQFANLRDAVGASRVTRYAIFKAYVEAMTNEVIASEPSNRPSVVHFLNELSLQLARIPGGEVPLSRLPSTDLNIAGRFTSAGLLTMVGPALRPEPDEAIEYLMGGVLRLSDALAEYRAGRKDPLFIGGIAMATAHLEEKNPEAARQIVRDLLASKPKGLRPDFEIAARLLMELADQDAALAEIRGLVDLWGQSNLALAASNLPAMLESLRLPLEQRVEVIMRLASNEDADDWRTKYWASDTPGRWVTAFCTLATNLARESGADIVPHLMKRMTGSGTADAVALGLTIEAASADSEAVLGAVLAHGGAAERRTFRTLCALHPRAAIRALRSRAKIGHLSVDAEAAKLWSIFELIDGRSGDVADQEVWRELAASAERLAVAVKSPAQRAEMIVCQLLSHASETHALELLAISQDLDEHLIWTAVKLLGEDCWPLLDFILCEAGRLGPHTGTLGLMPPDRLHPATEVRFLERLETQLDEIGSSLEEDASAALETLLYQYDHPDLRRLRKLALRFASSRNPNARQYMIFAGGSPAVITRFPPPPEHLALLEEIMAALVDAEDGQTLGQLVWKIGQSAGERQNAGEQLATLEKRFGADAIVRNQIDFFDAEEALFPDIPSTDPTAP</sequence>
<proteinExistence type="predicted"/>
<dbReference type="AlphaFoldDB" id="A0AB39KRC0"/>
<gene>
    <name evidence="1" type="ORF">ABOZ73_15715</name>
</gene>
<dbReference type="EMBL" id="CP158375">
    <property type="protein sequence ID" value="XDO96208.1"/>
    <property type="molecule type" value="Genomic_DNA"/>
</dbReference>